<dbReference type="CDD" id="cd13131">
    <property type="entry name" value="MATE_NorM_like"/>
    <property type="match status" value="1"/>
</dbReference>
<feature type="transmembrane region" description="Helical" evidence="10">
    <location>
        <begin position="184"/>
        <end position="208"/>
    </location>
</feature>
<evidence type="ECO:0000256" key="8">
    <source>
        <dbReference type="ARBA" id="ARBA00023136"/>
    </source>
</evidence>
<feature type="transmembrane region" description="Helical" evidence="10">
    <location>
        <begin position="12"/>
        <end position="31"/>
    </location>
</feature>
<keyword evidence="8 10" id="KW-0472">Membrane</keyword>
<comment type="subcellular location">
    <subcellularLocation>
        <location evidence="1">Cell membrane</location>
        <topology evidence="1">Multi-pass membrane protein</topology>
    </subcellularLocation>
</comment>
<feature type="transmembrane region" description="Helical" evidence="10">
    <location>
        <begin position="129"/>
        <end position="146"/>
    </location>
</feature>
<dbReference type="EMBL" id="CP080507">
    <property type="protein sequence ID" value="QYM80854.1"/>
    <property type="molecule type" value="Genomic_DNA"/>
</dbReference>
<organism evidence="11 12">
    <name type="scientific">Horticoccus luteus</name>
    <dbReference type="NCBI Taxonomy" id="2862869"/>
    <lineage>
        <taxon>Bacteria</taxon>
        <taxon>Pseudomonadati</taxon>
        <taxon>Verrucomicrobiota</taxon>
        <taxon>Opitutia</taxon>
        <taxon>Opitutales</taxon>
        <taxon>Opitutaceae</taxon>
        <taxon>Horticoccus</taxon>
    </lineage>
</organism>
<dbReference type="Proteomes" id="UP000825051">
    <property type="component" value="Chromosome"/>
</dbReference>
<evidence type="ECO:0000256" key="3">
    <source>
        <dbReference type="ARBA" id="ARBA00022449"/>
    </source>
</evidence>
<evidence type="ECO:0000256" key="5">
    <source>
        <dbReference type="ARBA" id="ARBA00022692"/>
    </source>
</evidence>
<feature type="transmembrane region" description="Helical" evidence="10">
    <location>
        <begin position="347"/>
        <end position="366"/>
    </location>
</feature>
<feature type="transmembrane region" description="Helical" evidence="10">
    <location>
        <begin position="51"/>
        <end position="75"/>
    </location>
</feature>
<dbReference type="GO" id="GO:0015297">
    <property type="term" value="F:antiporter activity"/>
    <property type="evidence" value="ECO:0007669"/>
    <property type="project" value="UniProtKB-KW"/>
</dbReference>
<dbReference type="Pfam" id="PF01554">
    <property type="entry name" value="MatE"/>
    <property type="match status" value="2"/>
</dbReference>
<feature type="transmembrane region" description="Helical" evidence="10">
    <location>
        <begin position="387"/>
        <end position="405"/>
    </location>
</feature>
<keyword evidence="6 10" id="KW-1133">Transmembrane helix</keyword>
<dbReference type="GO" id="GO:0006811">
    <property type="term" value="P:monoatomic ion transport"/>
    <property type="evidence" value="ECO:0007669"/>
    <property type="project" value="UniProtKB-KW"/>
</dbReference>
<dbReference type="AlphaFoldDB" id="A0A8F9TZQ3"/>
<keyword evidence="4" id="KW-1003">Cell membrane</keyword>
<keyword evidence="3" id="KW-0050">Antiport</keyword>
<accession>A0A8F9TZQ3</accession>
<feature type="transmembrane region" description="Helical" evidence="10">
    <location>
        <begin position="411"/>
        <end position="432"/>
    </location>
</feature>
<evidence type="ECO:0000256" key="2">
    <source>
        <dbReference type="ARBA" id="ARBA00022448"/>
    </source>
</evidence>
<keyword evidence="5 10" id="KW-0812">Transmembrane</keyword>
<keyword evidence="2" id="KW-0813">Transport</keyword>
<keyword evidence="7" id="KW-0406">Ion transport</keyword>
<dbReference type="InterPro" id="IPR048279">
    <property type="entry name" value="MdtK-like"/>
</dbReference>
<dbReference type="GO" id="GO:0005886">
    <property type="term" value="C:plasma membrane"/>
    <property type="evidence" value="ECO:0007669"/>
    <property type="project" value="UniProtKB-SubCell"/>
</dbReference>
<feature type="transmembrane region" description="Helical" evidence="10">
    <location>
        <begin position="87"/>
        <end position="109"/>
    </location>
</feature>
<dbReference type="PIRSF" id="PIRSF006603">
    <property type="entry name" value="DinF"/>
    <property type="match status" value="1"/>
</dbReference>
<feature type="transmembrane region" description="Helical" evidence="10">
    <location>
        <begin position="240"/>
        <end position="265"/>
    </location>
</feature>
<dbReference type="PANTHER" id="PTHR43298:SF2">
    <property type="entry name" value="FMN_FAD EXPORTER YEEO-RELATED"/>
    <property type="match status" value="1"/>
</dbReference>
<proteinExistence type="predicted"/>
<dbReference type="InterPro" id="IPR050222">
    <property type="entry name" value="MATE_MdtK"/>
</dbReference>
<evidence type="ECO:0000256" key="7">
    <source>
        <dbReference type="ARBA" id="ARBA00023065"/>
    </source>
</evidence>
<evidence type="ECO:0000256" key="9">
    <source>
        <dbReference type="ARBA" id="ARBA00031636"/>
    </source>
</evidence>
<dbReference type="NCBIfam" id="TIGR00797">
    <property type="entry name" value="matE"/>
    <property type="match status" value="1"/>
</dbReference>
<evidence type="ECO:0000256" key="6">
    <source>
        <dbReference type="ARBA" id="ARBA00022989"/>
    </source>
</evidence>
<evidence type="ECO:0000313" key="12">
    <source>
        <dbReference type="Proteomes" id="UP000825051"/>
    </source>
</evidence>
<name>A0A8F9TZQ3_9BACT</name>
<dbReference type="PANTHER" id="PTHR43298">
    <property type="entry name" value="MULTIDRUG RESISTANCE PROTEIN NORM-RELATED"/>
    <property type="match status" value="1"/>
</dbReference>
<evidence type="ECO:0000256" key="1">
    <source>
        <dbReference type="ARBA" id="ARBA00004651"/>
    </source>
</evidence>
<evidence type="ECO:0000313" key="11">
    <source>
        <dbReference type="EMBL" id="QYM80854.1"/>
    </source>
</evidence>
<protein>
    <recommendedName>
        <fullName evidence="9">Multidrug-efflux transporter</fullName>
    </recommendedName>
</protein>
<feature type="transmembrane region" description="Helical" evidence="10">
    <location>
        <begin position="313"/>
        <end position="335"/>
    </location>
</feature>
<sequence length="441" mass="46475">MPRYLQEIRPTLALALPIIVGQVSQMLMGVTDSLMIGHVGTAELAAAAFGGNVFVIFYVLGVGLMVPVSVFVARARGAARPEEAGEYLRHGLGLALAFGLLELLVMLAVSTQLARFGQPPEVLAVVRPYFLLIAGSIVPVLVYLALRQFAEALGHPWLPMCIMLGGVGLNAVLNWLLIYGHGGLPAMGLTGAGLATLISRVLSAAVIFEWLRREARVRAAWPVRWWRGVSGARLMEMLHVGLPAGVMLLFEATAFAFSSIMIGWLGAVPLAAHQIAISCASLAFMFPLGLSMAAGMRVSQAVGAGERERLRPVAFGAMAVGLAIMAGFAGAFGLGGGRIATWFVHDTAVIALATQLLVVAAVFQLADGLQVIGAAVLRGMTDVRVPAVITLVAYWGIALPVGYTLGIRGPWGAVGVWIGIASGLGFAAVFLVTRFTRMTRR</sequence>
<keyword evidence="12" id="KW-1185">Reference proteome</keyword>
<dbReference type="GO" id="GO:0042910">
    <property type="term" value="F:xenobiotic transmembrane transporter activity"/>
    <property type="evidence" value="ECO:0007669"/>
    <property type="project" value="InterPro"/>
</dbReference>
<reference evidence="11" key="1">
    <citation type="submission" date="2021-08" db="EMBL/GenBank/DDBJ databases">
        <title>Genome of a novel bacterium of the phylum Verrucomicrobia, Oleiharenicola sp. KSB-15.</title>
        <authorList>
            <person name="Chung J.-H."/>
            <person name="Ahn J.-H."/>
            <person name="Yoon Y."/>
            <person name="Kim D.-Y."/>
            <person name="An S.-H."/>
            <person name="Park I."/>
            <person name="Yeon J."/>
        </authorList>
    </citation>
    <scope>NUCLEOTIDE SEQUENCE</scope>
    <source>
        <strain evidence="11">KSB-15</strain>
    </source>
</reference>
<feature type="transmembrane region" description="Helical" evidence="10">
    <location>
        <begin position="271"/>
        <end position="293"/>
    </location>
</feature>
<evidence type="ECO:0000256" key="4">
    <source>
        <dbReference type="ARBA" id="ARBA00022475"/>
    </source>
</evidence>
<feature type="transmembrane region" description="Helical" evidence="10">
    <location>
        <begin position="158"/>
        <end position="178"/>
    </location>
</feature>
<gene>
    <name evidence="11" type="ORF">K0B96_15400</name>
</gene>
<dbReference type="InterPro" id="IPR002528">
    <property type="entry name" value="MATE_fam"/>
</dbReference>
<evidence type="ECO:0000256" key="10">
    <source>
        <dbReference type="SAM" id="Phobius"/>
    </source>
</evidence>
<dbReference type="KEGG" id="ole:K0B96_15400"/>